<dbReference type="Gene3D" id="1.20.120.720">
    <property type="entry name" value="Myosin VI head, motor domain, U50 subdomain"/>
    <property type="match status" value="1"/>
</dbReference>
<proteinExistence type="inferred from homology"/>
<evidence type="ECO:0000256" key="4">
    <source>
        <dbReference type="ARBA" id="ARBA00023054"/>
    </source>
</evidence>
<dbReference type="PROSITE" id="PS51456">
    <property type="entry name" value="MYOSIN_MOTOR"/>
    <property type="match status" value="1"/>
</dbReference>
<dbReference type="PANTHER" id="PTHR13140:SF857">
    <property type="entry name" value="MYOSIN-11"/>
    <property type="match status" value="1"/>
</dbReference>
<evidence type="ECO:0000256" key="2">
    <source>
        <dbReference type="ARBA" id="ARBA00022741"/>
    </source>
</evidence>
<dbReference type="Gene3D" id="1.20.58.530">
    <property type="match status" value="1"/>
</dbReference>
<keyword evidence="13" id="KW-1185">Reference proteome</keyword>
<dbReference type="GO" id="GO:0016459">
    <property type="term" value="C:myosin complex"/>
    <property type="evidence" value="ECO:0007669"/>
    <property type="project" value="UniProtKB-KW"/>
</dbReference>
<feature type="binding site" evidence="8">
    <location>
        <begin position="117"/>
        <end position="124"/>
    </location>
    <ligand>
        <name>ATP</name>
        <dbReference type="ChEBI" id="CHEBI:30616"/>
    </ligand>
</feature>
<feature type="domain" description="Myosin motor" evidence="11">
    <location>
        <begin position="56"/>
        <end position="699"/>
    </location>
</feature>
<dbReference type="Proteomes" id="UP000240830">
    <property type="component" value="Unassembled WGS sequence"/>
</dbReference>
<evidence type="ECO:0000259" key="11">
    <source>
        <dbReference type="PROSITE" id="PS51456"/>
    </source>
</evidence>
<feature type="region of interest" description="Disordered" evidence="10">
    <location>
        <begin position="950"/>
        <end position="985"/>
    </location>
</feature>
<keyword evidence="2 8" id="KW-0547">Nucleotide-binding</keyword>
<feature type="region of interest" description="Actin-binding" evidence="8">
    <location>
        <begin position="579"/>
        <end position="601"/>
    </location>
</feature>
<dbReference type="FunFam" id="1.10.10.820:FF:000001">
    <property type="entry name" value="Myosin heavy chain"/>
    <property type="match status" value="1"/>
</dbReference>
<evidence type="ECO:0000256" key="6">
    <source>
        <dbReference type="ARBA" id="ARBA00023175"/>
    </source>
</evidence>
<protein>
    <recommendedName>
        <fullName evidence="11">Myosin motor domain-containing protein</fullName>
    </recommendedName>
</protein>
<feature type="coiled-coil region" evidence="9">
    <location>
        <begin position="763"/>
        <end position="879"/>
    </location>
</feature>
<dbReference type="InterPro" id="IPR036961">
    <property type="entry name" value="Kinesin_motor_dom_sf"/>
</dbReference>
<dbReference type="Gene3D" id="1.20.5.4820">
    <property type="match status" value="1"/>
</dbReference>
<reference evidence="12 13" key="1">
    <citation type="submission" date="2016-10" db="EMBL/GenBank/DDBJ databases">
        <title>The genome of Paramicrosporidium saccamoebae is the missing link in understanding Cryptomycota and Microsporidia evolution.</title>
        <authorList>
            <person name="Quandt C.A."/>
            <person name="Beaudet D."/>
            <person name="Corsaro D."/>
            <person name="Michel R."/>
            <person name="Corradi N."/>
            <person name="James T."/>
        </authorList>
    </citation>
    <scope>NUCLEOTIDE SEQUENCE [LARGE SCALE GENOMIC DNA]</scope>
    <source>
        <strain evidence="12 13">KSL3</strain>
    </source>
</reference>
<accession>A0A2H9TKT6</accession>
<dbReference type="Gene3D" id="3.40.850.10">
    <property type="entry name" value="Kinesin motor domain"/>
    <property type="match status" value="1"/>
</dbReference>
<dbReference type="InterPro" id="IPR027417">
    <property type="entry name" value="P-loop_NTPase"/>
</dbReference>
<evidence type="ECO:0000313" key="12">
    <source>
        <dbReference type="EMBL" id="PJF18373.1"/>
    </source>
</evidence>
<dbReference type="Pfam" id="PF01576">
    <property type="entry name" value="Myosin_tail_1"/>
    <property type="match status" value="1"/>
</dbReference>
<dbReference type="CDD" id="cd01377">
    <property type="entry name" value="MYSc_class_II"/>
    <property type="match status" value="1"/>
</dbReference>
<evidence type="ECO:0000256" key="3">
    <source>
        <dbReference type="ARBA" id="ARBA00022840"/>
    </source>
</evidence>
<dbReference type="OrthoDB" id="6108017at2759"/>
<gene>
    <name evidence="12" type="ORF">PSACC_01795</name>
</gene>
<dbReference type="GO" id="GO:0005737">
    <property type="term" value="C:cytoplasm"/>
    <property type="evidence" value="ECO:0007669"/>
    <property type="project" value="TreeGrafter"/>
</dbReference>
<dbReference type="STRING" id="1246581.A0A2H9TKT6"/>
<dbReference type="GO" id="GO:0007015">
    <property type="term" value="P:actin filament organization"/>
    <property type="evidence" value="ECO:0007669"/>
    <property type="project" value="TreeGrafter"/>
</dbReference>
<organism evidence="12 13">
    <name type="scientific">Paramicrosporidium saccamoebae</name>
    <dbReference type="NCBI Taxonomy" id="1246581"/>
    <lineage>
        <taxon>Eukaryota</taxon>
        <taxon>Fungi</taxon>
        <taxon>Fungi incertae sedis</taxon>
        <taxon>Cryptomycota</taxon>
        <taxon>Cryptomycota incertae sedis</taxon>
        <taxon>Paramicrosporidium</taxon>
    </lineage>
</organism>
<dbReference type="SUPFAM" id="SSF52540">
    <property type="entry name" value="P-loop containing nucleoside triphosphate hydrolases"/>
    <property type="match status" value="1"/>
</dbReference>
<keyword evidence="7 8" id="KW-0009">Actin-binding</keyword>
<keyword evidence="3 8" id="KW-0067">ATP-binding</keyword>
<dbReference type="EMBL" id="MTSL01000126">
    <property type="protein sequence ID" value="PJF18373.1"/>
    <property type="molecule type" value="Genomic_DNA"/>
</dbReference>
<evidence type="ECO:0000256" key="7">
    <source>
        <dbReference type="ARBA" id="ARBA00023203"/>
    </source>
</evidence>
<evidence type="ECO:0000256" key="9">
    <source>
        <dbReference type="SAM" id="Coils"/>
    </source>
</evidence>
<dbReference type="Pfam" id="PF00063">
    <property type="entry name" value="Myosin_head"/>
    <property type="match status" value="1"/>
</dbReference>
<evidence type="ECO:0000313" key="13">
    <source>
        <dbReference type="Proteomes" id="UP000240830"/>
    </source>
</evidence>
<comment type="similarity">
    <text evidence="1 8">Belongs to the TRAFAC class myosin-kinesin ATPase superfamily. Myosin family.</text>
</comment>
<evidence type="ECO:0000256" key="1">
    <source>
        <dbReference type="ARBA" id="ARBA00008314"/>
    </source>
</evidence>
<keyword evidence="6 8" id="KW-0505">Motor protein</keyword>
<sequence>MLSPEESRYLRPVGTVELEWQDTPCAWLASKEHGYVPVTVVERGDQCLLEFADRTTYSGLFLVAVNPYRNIPIYTEPIVAHYKNQRRVDRPPHIFSVADAAYRALSTRQNQSILITGESGAGKTENTKRVIQYLAKIAGGADSLEEQIIQANPILEAFGNAQTVRNNNSSRFGKFVRIEFDKTGVICGGNIERYLLEKGRVTHRNVKERSFHVFYQLLAGAPEALKVELGISGSVQDYSYMKQSNMEVEGMDDRAEYANLVKCMHVLGFSEEERNTFFRIVAGILLLGNLTFEEDSQGQAVLKSPEAAERVCKCLGIPTEEFVAGLLNPVFKAGRDEMVAQSRDMAQVIYSVEALSRALYDRMFTKLVERINKSIDKSSNKGNFIGVLDIAGFEIFEKNSFEQLCINHTNEKLQQFFNHHMFVIEQEEYKREGIEWNYIDFGLDLQPTIDLIEKSNPIGVLACLDEDCVVPRATDRSFCDKVSALWKGKSSKFEVTRFGDGFLINHYAGKVEYSTDGWLVKNKDPLNESVTRLLARSSQPFVSSLFTDFFGTDEEVYQANKGTKKGLFRTVAQKHRESLALLMQQLYSTQPHFVRCIIPNEEKRPGVIAAHLVLDQLKCNGVLEGIRICRLGFPNRLNFAEFCRLYEILATGPLPTDSKEACRQLLTQFGMEEGVTFRIGQSKVFFKSGELSKLDEQRDGKLSTVLRAFQSLYRYVLAKRKKNRKMRQQEAVQFLQRNVRLYLRLRQWAWWKLFSQVKPLLNVTRSENRIEELESELERLVVDRDGQVAQLRVDLDKERNMLYELETRRRDLERENQHLSLQLTEANDSKTALMERKLVLDLELARLKERITNELESQKDQLEQRIAVQEKEQAELRRTMDEQKTVIASLRVKSDEVEFERLKLETSESSLRQRLGETESLLEDAKRSRRDLECKLKQVEDARRHLQDQLEDEAADQARRREMQSEFEQQLRSLKQQHEDELEVREEEWDQNRKRLQREMHQLNFDLEQEKKQAVSLKETIKRYESGADNLATQLEAEMRNQTNWKREKDRLDQRLKEVTRQHQEAIDREDALQAQLASQYDLIREFRAKVCDFEESLSSSERQRKALESRYESLNEQHRELTLTKQTMEKNCTTAELLLDETNNKLHDEQDTNVILNEQLKKTEQLLKVTQVELEGERKQNELHSQEKAVLEVQIKELQLKLLDSETSGNGISSRAALRRPSTAYHSIMAQIESESAEKQTLLKDTRRQERTIRDLTVQLADRDRQRISLEESLDKCELKLRKLTTAVEAAEGRCGELEGARRRAERDREEEREKAERLVRECERLKSRTFRASGEIGIGS</sequence>
<keyword evidence="4 9" id="KW-0175">Coiled coil</keyword>
<dbReference type="GO" id="GO:0000146">
    <property type="term" value="F:microfilament motor activity"/>
    <property type="evidence" value="ECO:0007669"/>
    <property type="project" value="TreeGrafter"/>
</dbReference>
<comment type="caution">
    <text evidence="12">The sequence shown here is derived from an EMBL/GenBank/DDBJ whole genome shotgun (WGS) entry which is preliminary data.</text>
</comment>
<dbReference type="GO" id="GO:0051015">
    <property type="term" value="F:actin filament binding"/>
    <property type="evidence" value="ECO:0007669"/>
    <property type="project" value="TreeGrafter"/>
</dbReference>
<evidence type="ECO:0000256" key="8">
    <source>
        <dbReference type="PROSITE-ProRule" id="PRU00782"/>
    </source>
</evidence>
<feature type="coiled-coil region" evidence="9">
    <location>
        <begin position="1275"/>
        <end position="1330"/>
    </location>
</feature>
<evidence type="ECO:0000256" key="10">
    <source>
        <dbReference type="SAM" id="MobiDB-lite"/>
    </source>
</evidence>
<dbReference type="PRINTS" id="PR00193">
    <property type="entry name" value="MYOSINHEAVY"/>
</dbReference>
<dbReference type="GO" id="GO:0016020">
    <property type="term" value="C:membrane"/>
    <property type="evidence" value="ECO:0007669"/>
    <property type="project" value="TreeGrafter"/>
</dbReference>
<dbReference type="InterPro" id="IPR002928">
    <property type="entry name" value="Myosin_tail"/>
</dbReference>
<dbReference type="PANTHER" id="PTHR13140">
    <property type="entry name" value="MYOSIN"/>
    <property type="match status" value="1"/>
</dbReference>
<dbReference type="SMART" id="SM00242">
    <property type="entry name" value="MYSc"/>
    <property type="match status" value="1"/>
</dbReference>
<name>A0A2H9TKT6_9FUNG</name>
<evidence type="ECO:0000256" key="5">
    <source>
        <dbReference type="ARBA" id="ARBA00023123"/>
    </source>
</evidence>
<dbReference type="GO" id="GO:0005524">
    <property type="term" value="F:ATP binding"/>
    <property type="evidence" value="ECO:0007669"/>
    <property type="project" value="UniProtKB-UniRule"/>
</dbReference>
<dbReference type="InterPro" id="IPR001609">
    <property type="entry name" value="Myosin_head_motor_dom-like"/>
</dbReference>
<dbReference type="Gene3D" id="1.10.10.820">
    <property type="match status" value="1"/>
</dbReference>
<keyword evidence="5 8" id="KW-0518">Myosin</keyword>